<feature type="non-terminal residue" evidence="1">
    <location>
        <position position="50"/>
    </location>
</feature>
<gene>
    <name evidence="1" type="ORF">ESO86_16395</name>
</gene>
<keyword evidence="2" id="KW-1185">Reference proteome</keyword>
<protein>
    <submittedName>
        <fullName evidence="1">Twin-arginine translocation signal domain-containing protein</fullName>
    </submittedName>
</protein>
<dbReference type="PROSITE" id="PS51318">
    <property type="entry name" value="TAT"/>
    <property type="match status" value="1"/>
</dbReference>
<name>A0A4Q2J9A6_9MICO</name>
<dbReference type="AlphaFoldDB" id="A0A4Q2J9A6"/>
<comment type="caution">
    <text evidence="1">The sequence shown here is derived from an EMBL/GenBank/DDBJ whole genome shotgun (WGS) entry which is preliminary data.</text>
</comment>
<reference evidence="1 2" key="1">
    <citation type="submission" date="2019-01" db="EMBL/GenBank/DDBJ databases">
        <authorList>
            <person name="Li J."/>
        </authorList>
    </citation>
    <scope>NUCLEOTIDE SEQUENCE [LARGE SCALE GENOMIC DNA]</scope>
    <source>
        <strain evidence="1 2">CGMCC 4.7180</strain>
    </source>
</reference>
<accession>A0A4Q2J9A6</accession>
<evidence type="ECO:0000313" key="1">
    <source>
        <dbReference type="EMBL" id="RXZ41524.1"/>
    </source>
</evidence>
<proteinExistence type="predicted"/>
<sequence length="50" mass="5134">MDELTEQAEHDARLLGTRLGLTRRQLLAATTGMAAAAAVGLAGGHTHAHA</sequence>
<dbReference type="InterPro" id="IPR006311">
    <property type="entry name" value="TAT_signal"/>
</dbReference>
<evidence type="ECO:0000313" key="2">
    <source>
        <dbReference type="Proteomes" id="UP000292881"/>
    </source>
</evidence>
<organism evidence="1 2">
    <name type="scientific">Agromyces binzhouensis</name>
    <dbReference type="NCBI Taxonomy" id="1817495"/>
    <lineage>
        <taxon>Bacteria</taxon>
        <taxon>Bacillati</taxon>
        <taxon>Actinomycetota</taxon>
        <taxon>Actinomycetes</taxon>
        <taxon>Micrococcales</taxon>
        <taxon>Microbacteriaceae</taxon>
        <taxon>Agromyces</taxon>
    </lineage>
</organism>
<dbReference type="InterPro" id="IPR019546">
    <property type="entry name" value="TAT_signal_bac_arc"/>
</dbReference>
<dbReference type="NCBIfam" id="TIGR01409">
    <property type="entry name" value="TAT_signal_seq"/>
    <property type="match status" value="1"/>
</dbReference>
<dbReference type="EMBL" id="SDPL01000523">
    <property type="protein sequence ID" value="RXZ41524.1"/>
    <property type="molecule type" value="Genomic_DNA"/>
</dbReference>
<dbReference type="Proteomes" id="UP000292881">
    <property type="component" value="Unassembled WGS sequence"/>
</dbReference>